<proteinExistence type="predicted"/>
<dbReference type="RefSeq" id="WP_145881828.1">
    <property type="nucleotide sequence ID" value="NZ_CP046904.1"/>
</dbReference>
<sequence length="472" mass="52707">MHADLEYEVQIAELKAQFMACQQWELFCRQQGGQEGPHAERLRMLREGCRRRLALLRRHVREHFARFDARGVSSLLGIPSRALAGDELALHRIWLGGSPPATVRTAICQWEAALDAVGHGDAERGWSLVLWVWDGAQLAGDPRLRAQAEEGADPLLLGRYVAGRNSLQVRSLRALARRQGALPPGLIEGLLAARRYVNLSDYFRLLVLREHGGVYLDADTMPYRAATTFLARPEVPDYVRFTWADGQVGASAVSWLNLVDDENGLLVARRGDAAVRALVAATEGALAALPPAADATALQRATWGLWKREIGTTLLAWHDVEREHGVLHEGRHEPMLAGLTGMRLRHGDDGRPLPLTEHEERCYRHTMAALAARDWHLETPRDLERHAEIEWVSELPRMAYSPQLRARNPACNYYSFLSDDPRLDRVNALFAAYLLDVNGERIRRGGFWQAIRGTAAGMPAVAATLRRQVAAQ</sequence>
<dbReference type="EMBL" id="VLKW01000017">
    <property type="protein sequence ID" value="TWI41850.1"/>
    <property type="molecule type" value="Genomic_DNA"/>
</dbReference>
<dbReference type="EMBL" id="CP046904">
    <property type="protein sequence ID" value="QGZ38022.1"/>
    <property type="molecule type" value="Genomic_DNA"/>
</dbReference>
<dbReference type="Proteomes" id="UP000437862">
    <property type="component" value="Chromosome"/>
</dbReference>
<name>A0A562PC90_9BURK</name>
<dbReference type="Gene3D" id="3.90.550.20">
    <property type="match status" value="1"/>
</dbReference>
<evidence type="ECO:0000313" key="3">
    <source>
        <dbReference type="Proteomes" id="UP000315112"/>
    </source>
</evidence>
<reference evidence="2" key="2">
    <citation type="submission" date="2019-07" db="EMBL/GenBank/DDBJ databases">
        <authorList>
            <person name="Whitman W."/>
            <person name="Huntemann M."/>
            <person name="Clum A."/>
            <person name="Pillay M."/>
            <person name="Palaniappan K."/>
            <person name="Varghese N."/>
            <person name="Mikhailova N."/>
            <person name="Stamatis D."/>
            <person name="Reddy T."/>
            <person name="Daum C."/>
            <person name="Shapiro N."/>
            <person name="Ivanova N."/>
            <person name="Kyrpides N."/>
            <person name="Woyke T."/>
        </authorList>
    </citation>
    <scope>NUCLEOTIDE SEQUENCE</scope>
    <source>
        <strain evidence="2">CGMCC 1.10685</strain>
    </source>
</reference>
<evidence type="ECO:0000313" key="4">
    <source>
        <dbReference type="Proteomes" id="UP000437862"/>
    </source>
</evidence>
<evidence type="ECO:0000313" key="1">
    <source>
        <dbReference type="EMBL" id="QGZ38022.1"/>
    </source>
</evidence>
<organism evidence="2 3">
    <name type="scientific">Pseudoduganella flava</name>
    <dbReference type="NCBI Taxonomy" id="871742"/>
    <lineage>
        <taxon>Bacteria</taxon>
        <taxon>Pseudomonadati</taxon>
        <taxon>Pseudomonadota</taxon>
        <taxon>Betaproteobacteria</taxon>
        <taxon>Burkholderiales</taxon>
        <taxon>Oxalobacteraceae</taxon>
        <taxon>Telluria group</taxon>
        <taxon>Pseudoduganella</taxon>
    </lineage>
</organism>
<dbReference type="SUPFAM" id="SSF53448">
    <property type="entry name" value="Nucleotide-diphospho-sugar transferases"/>
    <property type="match status" value="1"/>
</dbReference>
<dbReference type="OrthoDB" id="8538761at2"/>
<reference evidence="1 4" key="3">
    <citation type="submission" date="2019-12" db="EMBL/GenBank/DDBJ databases">
        <title>Draft Genome Sequences of Six Type Strains of the Genus Massilia.</title>
        <authorList>
            <person name="Miess H."/>
            <person name="Frediansyah A."/>
            <person name="Goeker M."/>
            <person name="Gross H."/>
        </authorList>
    </citation>
    <scope>NUCLEOTIDE SEQUENCE [LARGE SCALE GENOMIC DNA]</scope>
    <source>
        <strain evidence="1 4">DSM 26639</strain>
    </source>
</reference>
<accession>A0A562PC90</accession>
<reference evidence="2 3" key="1">
    <citation type="journal article" date="2015" name="Stand. Genomic Sci.">
        <title>Genomic Encyclopedia of Bacterial and Archaeal Type Strains, Phase III: the genomes of soil and plant-associated and newly described type strains.</title>
        <authorList>
            <person name="Whitman W.B."/>
            <person name="Woyke T."/>
            <person name="Klenk H.P."/>
            <person name="Zhou Y."/>
            <person name="Lilburn T.G."/>
            <person name="Beck B.J."/>
            <person name="De Vos P."/>
            <person name="Vandamme P."/>
            <person name="Eisen J.A."/>
            <person name="Garrity G."/>
            <person name="Hugenholtz P."/>
            <person name="Kyrpides N.C."/>
        </authorList>
    </citation>
    <scope>NUCLEOTIDE SEQUENCE [LARGE SCALE GENOMIC DNA]</scope>
    <source>
        <strain evidence="2 3">CGMCC 1.10685</strain>
    </source>
</reference>
<protein>
    <submittedName>
        <fullName evidence="2">Glycosyl transferase-like sugar-binding protein</fullName>
    </submittedName>
</protein>
<keyword evidence="2" id="KW-0808">Transferase</keyword>
<dbReference type="InterPro" id="IPR029044">
    <property type="entry name" value="Nucleotide-diphossugar_trans"/>
</dbReference>
<evidence type="ECO:0000313" key="2">
    <source>
        <dbReference type="EMBL" id="TWI41850.1"/>
    </source>
</evidence>
<dbReference type="AlphaFoldDB" id="A0A562PC90"/>
<gene>
    <name evidence="1" type="ORF">GO485_02470</name>
    <name evidence="2" type="ORF">IP92_05715</name>
</gene>
<keyword evidence="4" id="KW-1185">Reference proteome</keyword>
<dbReference type="GO" id="GO:0016740">
    <property type="term" value="F:transferase activity"/>
    <property type="evidence" value="ECO:0007669"/>
    <property type="project" value="UniProtKB-KW"/>
</dbReference>
<dbReference type="Proteomes" id="UP000315112">
    <property type="component" value="Unassembled WGS sequence"/>
</dbReference>
<dbReference type="InterPro" id="IPR007577">
    <property type="entry name" value="GlycoTrfase_DXD_sugar-bd_CS"/>
</dbReference>
<dbReference type="Pfam" id="PF04488">
    <property type="entry name" value="Gly_transf_sug"/>
    <property type="match status" value="1"/>
</dbReference>